<comment type="similarity">
    <text evidence="2 9">Belongs to the membrane-bound acyltransferase family. Sterol o-acyltransferase subfamily.</text>
</comment>
<dbReference type="STRING" id="158441.A0A226EK86"/>
<feature type="transmembrane region" description="Helical" evidence="12">
    <location>
        <begin position="542"/>
        <end position="564"/>
    </location>
</feature>
<dbReference type="GO" id="GO:0008203">
    <property type="term" value="P:cholesterol metabolic process"/>
    <property type="evidence" value="ECO:0007669"/>
    <property type="project" value="TreeGrafter"/>
</dbReference>
<feature type="transmembrane region" description="Helical" evidence="12">
    <location>
        <begin position="367"/>
        <end position="393"/>
    </location>
</feature>
<feature type="region of interest" description="Disordered" evidence="11">
    <location>
        <begin position="276"/>
        <end position="331"/>
    </location>
</feature>
<dbReference type="AlphaFoldDB" id="A0A226EK86"/>
<evidence type="ECO:0000256" key="2">
    <source>
        <dbReference type="ARBA" id="ARBA00009010"/>
    </source>
</evidence>
<sequence>MQKIGEDEKCPTCDRNYSSATQVDTDLKENHANIFLGLQKLKSDFLGQMEHRLSAMIDDVMDNLHKTEYPERVLMMSDPSMMRDKRKATVPGKLPEKEFRSRPSLLTEMLEVPHIRTIHHIFIAVLCLVMLHTILTDIIETNTIDLGIQRLMDAFYKPLTTLRILISIEFFALFLLFPSFYLWSTHRLNYNQETRRMIDYGAVGLFATFLVSFMYFPARALLQDRLIGPASSCLVAMEQCRLLMKMWAFVRHNVPKALMFDHKKEVTIRGIAEEGKVGEEKDDSSPSSGLLRKRVKTDETSRTRSGLDAEGTTSPLNENLHLSGPALNGPSRKVMGKQALDSWISWDDKKSPCPSFSRSSTIRWNVVCWNFAQVFGCIFYANMVVGKACALYFSKFGLPGHPMTPSMLCNAIFSLMLPGILGLVFGFYLLLHSWHNAFAEMLRFGDRLFYKDWWNRSSFSDYYKTWNLIVHDWLYTYVFKDAWESGLGRRYKVLPTTLVFLVSSVFHEYILAFSLNFFLPVLFILFGGFGFALYFKNIEGSAGNVFMWVGLTAGTGIIVSTYSMEYFARINCPTENEGSVLDFFIPRTLSCGAFQWSQAT</sequence>
<keyword evidence="3 9" id="KW-0808">Transferase</keyword>
<feature type="compositionally biased region" description="Basic and acidic residues" evidence="11">
    <location>
        <begin position="296"/>
        <end position="307"/>
    </location>
</feature>
<keyword evidence="4 12" id="KW-0812">Transmembrane</keyword>
<feature type="transmembrane region" description="Helical" evidence="12">
    <location>
        <begin position="118"/>
        <end position="139"/>
    </location>
</feature>
<dbReference type="Pfam" id="PF03062">
    <property type="entry name" value="MBOAT"/>
    <property type="match status" value="1"/>
</dbReference>
<organism evidence="13 14">
    <name type="scientific">Folsomia candida</name>
    <name type="common">Springtail</name>
    <dbReference type="NCBI Taxonomy" id="158441"/>
    <lineage>
        <taxon>Eukaryota</taxon>
        <taxon>Metazoa</taxon>
        <taxon>Ecdysozoa</taxon>
        <taxon>Arthropoda</taxon>
        <taxon>Hexapoda</taxon>
        <taxon>Collembola</taxon>
        <taxon>Entomobryomorpha</taxon>
        <taxon>Isotomoidea</taxon>
        <taxon>Isotomidae</taxon>
        <taxon>Proisotominae</taxon>
        <taxon>Folsomia</taxon>
    </lineage>
</organism>
<feature type="transmembrane region" description="Helical" evidence="12">
    <location>
        <begin position="197"/>
        <end position="216"/>
    </location>
</feature>
<dbReference type="PIRSF" id="PIRSF000439">
    <property type="entry name" value="Oat_ACAT_DAG_ARE"/>
    <property type="match status" value="1"/>
</dbReference>
<name>A0A226EK86_FOLCA</name>
<evidence type="ECO:0000256" key="1">
    <source>
        <dbReference type="ARBA" id="ARBA00004477"/>
    </source>
</evidence>
<evidence type="ECO:0000256" key="7">
    <source>
        <dbReference type="ARBA" id="ARBA00023136"/>
    </source>
</evidence>
<evidence type="ECO:0000256" key="9">
    <source>
        <dbReference type="PIRNR" id="PIRNR000439"/>
    </source>
</evidence>
<dbReference type="Proteomes" id="UP000198287">
    <property type="component" value="Unassembled WGS sequence"/>
</dbReference>
<evidence type="ECO:0000256" key="6">
    <source>
        <dbReference type="ARBA" id="ARBA00022989"/>
    </source>
</evidence>
<evidence type="ECO:0000256" key="4">
    <source>
        <dbReference type="ARBA" id="ARBA00022692"/>
    </source>
</evidence>
<dbReference type="PANTHER" id="PTHR10408">
    <property type="entry name" value="STEROL O-ACYLTRANSFERASE"/>
    <property type="match status" value="1"/>
</dbReference>
<evidence type="ECO:0000256" key="12">
    <source>
        <dbReference type="SAM" id="Phobius"/>
    </source>
</evidence>
<keyword evidence="7 9" id="KW-0472">Membrane</keyword>
<dbReference type="InterPro" id="IPR014371">
    <property type="entry name" value="Oat_ACAT_DAG_ARE"/>
</dbReference>
<keyword evidence="14" id="KW-1185">Reference proteome</keyword>
<dbReference type="EMBL" id="LNIX01000003">
    <property type="protein sequence ID" value="OXA57414.1"/>
    <property type="molecule type" value="Genomic_DNA"/>
</dbReference>
<evidence type="ECO:0000256" key="3">
    <source>
        <dbReference type="ARBA" id="ARBA00022679"/>
    </source>
</evidence>
<comment type="caution">
    <text evidence="13">The sequence shown here is derived from an EMBL/GenBank/DDBJ whole genome shotgun (WGS) entry which is preliminary data.</text>
</comment>
<dbReference type="GO" id="GO:0008374">
    <property type="term" value="F:O-acyltransferase activity"/>
    <property type="evidence" value="ECO:0007669"/>
    <property type="project" value="InterPro"/>
</dbReference>
<comment type="subcellular location">
    <subcellularLocation>
        <location evidence="1 9">Endoplasmic reticulum membrane</location>
        <topology evidence="1 9">Multi-pass membrane protein</topology>
    </subcellularLocation>
</comment>
<proteinExistence type="inferred from homology"/>
<keyword evidence="5 9" id="KW-0256">Endoplasmic reticulum</keyword>
<keyword evidence="8 9" id="KW-0012">Acyltransferase</keyword>
<feature type="transmembrane region" description="Helical" evidence="12">
    <location>
        <begin position="160"/>
        <end position="177"/>
    </location>
</feature>
<evidence type="ECO:0000313" key="14">
    <source>
        <dbReference type="Proteomes" id="UP000198287"/>
    </source>
</evidence>
<feature type="transmembrane region" description="Helical" evidence="12">
    <location>
        <begin position="405"/>
        <end position="431"/>
    </location>
</feature>
<dbReference type="InterPro" id="IPR004299">
    <property type="entry name" value="MBOAT_fam"/>
</dbReference>
<keyword evidence="6 12" id="KW-1133">Transmembrane helix</keyword>
<gene>
    <name evidence="13" type="ORF">Fcan01_07980</name>
</gene>
<evidence type="ECO:0000256" key="11">
    <source>
        <dbReference type="SAM" id="MobiDB-lite"/>
    </source>
</evidence>
<evidence type="ECO:0000256" key="8">
    <source>
        <dbReference type="ARBA" id="ARBA00023315"/>
    </source>
</evidence>
<evidence type="ECO:0000313" key="13">
    <source>
        <dbReference type="EMBL" id="OXA57414.1"/>
    </source>
</evidence>
<feature type="active site" evidence="10">
    <location>
        <position position="507"/>
    </location>
</feature>
<dbReference type="OMA" id="TYDAYYR"/>
<dbReference type="OrthoDB" id="10039049at2759"/>
<evidence type="ECO:0000256" key="10">
    <source>
        <dbReference type="PIRSR" id="PIRSR000439-1"/>
    </source>
</evidence>
<dbReference type="GO" id="GO:0005789">
    <property type="term" value="C:endoplasmic reticulum membrane"/>
    <property type="evidence" value="ECO:0007669"/>
    <property type="project" value="UniProtKB-SubCell"/>
</dbReference>
<feature type="transmembrane region" description="Helical" evidence="12">
    <location>
        <begin position="517"/>
        <end position="535"/>
    </location>
</feature>
<reference evidence="13 14" key="1">
    <citation type="submission" date="2015-12" db="EMBL/GenBank/DDBJ databases">
        <title>The genome of Folsomia candida.</title>
        <authorList>
            <person name="Faddeeva A."/>
            <person name="Derks M.F."/>
            <person name="Anvar Y."/>
            <person name="Smit S."/>
            <person name="Van Straalen N."/>
            <person name="Roelofs D."/>
        </authorList>
    </citation>
    <scope>NUCLEOTIDE SEQUENCE [LARGE SCALE GENOMIC DNA]</scope>
    <source>
        <strain evidence="13 14">VU population</strain>
        <tissue evidence="13">Whole body</tissue>
    </source>
</reference>
<evidence type="ECO:0000256" key="5">
    <source>
        <dbReference type="ARBA" id="ARBA00022824"/>
    </source>
</evidence>
<protein>
    <recommendedName>
        <fullName evidence="9">O-acyltransferase</fullName>
    </recommendedName>
</protein>
<dbReference type="PANTHER" id="PTHR10408:SF8">
    <property type="entry name" value="O-ACYLTRANSFERASE"/>
    <property type="match status" value="1"/>
</dbReference>
<accession>A0A226EK86</accession>